<name>A0AAW2EP80_9HYME</name>
<dbReference type="Proteomes" id="UP001430953">
    <property type="component" value="Unassembled WGS sequence"/>
</dbReference>
<evidence type="ECO:0000259" key="2">
    <source>
        <dbReference type="Pfam" id="PF23055"/>
    </source>
</evidence>
<gene>
    <name evidence="3" type="ORF">PUN28_016895</name>
</gene>
<protein>
    <recommendedName>
        <fullName evidence="2">DUF7041 domain-containing protein</fullName>
    </recommendedName>
</protein>
<feature type="region of interest" description="Disordered" evidence="1">
    <location>
        <begin position="1"/>
        <end position="27"/>
    </location>
</feature>
<reference evidence="3 4" key="1">
    <citation type="submission" date="2023-03" db="EMBL/GenBank/DDBJ databases">
        <title>High recombination rates correlate with genetic variation in Cardiocondyla obscurior ants.</title>
        <authorList>
            <person name="Errbii M."/>
        </authorList>
    </citation>
    <scope>NUCLEOTIDE SEQUENCE [LARGE SCALE GENOMIC DNA]</scope>
    <source>
        <strain evidence="3">Alpha-2009</strain>
        <tissue evidence="3">Whole body</tissue>
    </source>
</reference>
<feature type="domain" description="DUF7041" evidence="2">
    <location>
        <begin position="48"/>
        <end position="127"/>
    </location>
</feature>
<comment type="caution">
    <text evidence="3">The sequence shown here is derived from an EMBL/GenBank/DDBJ whole genome shotgun (WGS) entry which is preliminary data.</text>
</comment>
<feature type="compositionally biased region" description="Low complexity" evidence="1">
    <location>
        <begin position="10"/>
        <end position="27"/>
    </location>
</feature>
<evidence type="ECO:0000313" key="3">
    <source>
        <dbReference type="EMBL" id="KAL0105531.1"/>
    </source>
</evidence>
<organism evidence="3 4">
    <name type="scientific">Cardiocondyla obscurior</name>
    <dbReference type="NCBI Taxonomy" id="286306"/>
    <lineage>
        <taxon>Eukaryota</taxon>
        <taxon>Metazoa</taxon>
        <taxon>Ecdysozoa</taxon>
        <taxon>Arthropoda</taxon>
        <taxon>Hexapoda</taxon>
        <taxon>Insecta</taxon>
        <taxon>Pterygota</taxon>
        <taxon>Neoptera</taxon>
        <taxon>Endopterygota</taxon>
        <taxon>Hymenoptera</taxon>
        <taxon>Apocrita</taxon>
        <taxon>Aculeata</taxon>
        <taxon>Formicoidea</taxon>
        <taxon>Formicidae</taxon>
        <taxon>Myrmicinae</taxon>
        <taxon>Cardiocondyla</taxon>
    </lineage>
</organism>
<dbReference type="InterPro" id="IPR055469">
    <property type="entry name" value="DUF7041"/>
</dbReference>
<keyword evidence="4" id="KW-1185">Reference proteome</keyword>
<dbReference type="Pfam" id="PF23055">
    <property type="entry name" value="DUF7041"/>
    <property type="match status" value="1"/>
</dbReference>
<accession>A0AAW2EP80</accession>
<sequence length="135" mass="14684">MNLEKSKGDTTNIAISSSPSATTPAASVSIPPRVISTPAVPKLAMFSHVSSDPKLWFKIAECALNRAKLTEEQGVMEVILPALDQEAVNAIRDLLLSDPFLADLYKLVKERIINTFTMTPEQQLRNLGIFGSLMG</sequence>
<dbReference type="EMBL" id="JADYXP020000019">
    <property type="protein sequence ID" value="KAL0105531.1"/>
    <property type="molecule type" value="Genomic_DNA"/>
</dbReference>
<proteinExistence type="predicted"/>
<evidence type="ECO:0000313" key="4">
    <source>
        <dbReference type="Proteomes" id="UP001430953"/>
    </source>
</evidence>
<evidence type="ECO:0000256" key="1">
    <source>
        <dbReference type="SAM" id="MobiDB-lite"/>
    </source>
</evidence>
<dbReference type="AlphaFoldDB" id="A0AAW2EP80"/>